<dbReference type="EMBL" id="JAWXYG010000001">
    <property type="protein sequence ID" value="KAK4284472.1"/>
    <property type="molecule type" value="Genomic_DNA"/>
</dbReference>
<reference evidence="8" key="1">
    <citation type="submission" date="2023-10" db="EMBL/GenBank/DDBJ databases">
        <title>Chromosome-level genome of the transformable northern wattle, Acacia crassicarpa.</title>
        <authorList>
            <person name="Massaro I."/>
            <person name="Sinha N.R."/>
            <person name="Poethig S."/>
            <person name="Leichty A.R."/>
        </authorList>
    </citation>
    <scope>NUCLEOTIDE SEQUENCE</scope>
    <source>
        <strain evidence="8">Acra3RX</strain>
        <tissue evidence="8">Leaf</tissue>
    </source>
</reference>
<evidence type="ECO:0000256" key="4">
    <source>
        <dbReference type="ARBA" id="ARBA00023277"/>
    </source>
</evidence>
<accession>A0AAE1N7Z7</accession>
<keyword evidence="3" id="KW-0378">Hydrolase</keyword>
<protein>
    <recommendedName>
        <fullName evidence="7">GH10 domain-containing protein</fullName>
    </recommendedName>
</protein>
<dbReference type="AlphaFoldDB" id="A0AAE1N7Z7"/>
<evidence type="ECO:0000256" key="1">
    <source>
        <dbReference type="ARBA" id="ARBA00007495"/>
    </source>
</evidence>
<dbReference type="SMART" id="SM00633">
    <property type="entry name" value="Glyco_10"/>
    <property type="match status" value="1"/>
</dbReference>
<dbReference type="InterPro" id="IPR044846">
    <property type="entry name" value="GH10"/>
</dbReference>
<keyword evidence="4" id="KW-0119">Carbohydrate metabolism</keyword>
<evidence type="ECO:0000313" key="8">
    <source>
        <dbReference type="EMBL" id="KAK4284472.1"/>
    </source>
</evidence>
<organism evidence="8 9">
    <name type="scientific">Acacia crassicarpa</name>
    <name type="common">northern wattle</name>
    <dbReference type="NCBI Taxonomy" id="499986"/>
    <lineage>
        <taxon>Eukaryota</taxon>
        <taxon>Viridiplantae</taxon>
        <taxon>Streptophyta</taxon>
        <taxon>Embryophyta</taxon>
        <taxon>Tracheophyta</taxon>
        <taxon>Spermatophyta</taxon>
        <taxon>Magnoliopsida</taxon>
        <taxon>eudicotyledons</taxon>
        <taxon>Gunneridae</taxon>
        <taxon>Pentapetalae</taxon>
        <taxon>rosids</taxon>
        <taxon>fabids</taxon>
        <taxon>Fabales</taxon>
        <taxon>Fabaceae</taxon>
        <taxon>Caesalpinioideae</taxon>
        <taxon>mimosoid clade</taxon>
        <taxon>Acacieae</taxon>
        <taxon>Acacia</taxon>
    </lineage>
</organism>
<dbReference type="InterPro" id="IPR001000">
    <property type="entry name" value="GH10_dom"/>
</dbReference>
<dbReference type="PANTHER" id="PTHR31490">
    <property type="entry name" value="GLYCOSYL HYDROLASE"/>
    <property type="match status" value="1"/>
</dbReference>
<evidence type="ECO:0000256" key="2">
    <source>
        <dbReference type="ARBA" id="ARBA00022737"/>
    </source>
</evidence>
<evidence type="ECO:0000313" key="9">
    <source>
        <dbReference type="Proteomes" id="UP001293593"/>
    </source>
</evidence>
<keyword evidence="5" id="KW-0624">Polysaccharide degradation</keyword>
<sequence>MKVQAQAYTFLLTTVLLLISGLRVHAVHYDHSVTTECLVEPKRAQYGGGIMVNPGFDQSLRGWTVNGKGVIEERISKEGNRFIVARNRTHPLDSFSQRIQLEKAKLYSFSAWVQLSEGTEIVSVVVRTNRSELVRGGHVIAQHGCWTLLKGGIVANFSSSAEILFESQNTEVELWVDSISLQPFTKTEWRSHQDYNIERVRKRNVRLQILHTNETALEGTTVLINQTRPGFPFGCSINHHILTSKDYQNWFASRFKYTTFTNEMKWYSTEIKQGEENYTIADAMLEFTKQHNIRVRGHNIFWDNPTQQPIWVKSLSSEELRKAAEKRLNSVVSRYKGELIAWDVVNEDLHFSFFEDKLGQNASAEYYSKAYKLDQKPIMFMNEFNAIEYSGDQAVIPEKYKKKLEEILSYPGSEGISVGIGLQGHFVSGQPNLAYMRCVLDSLATTNLPIWLTEVSVDKGPNQEDHLEDILREAYAHPAVEGIITFSGPAIAGFKDMQLVDENFHNTPVGDVVDKLLNEWKSESVQAKADSTGFVDVSLFHGDYDVTIIHPLTKSSTKLNLSVKKHAPQDIVQVHV</sequence>
<gene>
    <name evidence="8" type="ORF">QN277_001300</name>
</gene>
<dbReference type="Gene3D" id="3.20.20.80">
    <property type="entry name" value="Glycosidases"/>
    <property type="match status" value="1"/>
</dbReference>
<dbReference type="GO" id="GO:0000272">
    <property type="term" value="P:polysaccharide catabolic process"/>
    <property type="evidence" value="ECO:0007669"/>
    <property type="project" value="UniProtKB-KW"/>
</dbReference>
<proteinExistence type="inferred from homology"/>
<comment type="caution">
    <text evidence="8">The sequence shown here is derived from an EMBL/GenBank/DDBJ whole genome shotgun (WGS) entry which is preliminary data.</text>
</comment>
<dbReference type="SUPFAM" id="SSF51445">
    <property type="entry name" value="(Trans)glycosidases"/>
    <property type="match status" value="1"/>
</dbReference>
<dbReference type="PANTHER" id="PTHR31490:SF52">
    <property type="entry name" value="ENDO-1,4-BETA-XYLANASE 5-RELATED"/>
    <property type="match status" value="1"/>
</dbReference>
<comment type="similarity">
    <text evidence="1">Belongs to the glycosyl hydrolase 10 (cellulase F) family.</text>
</comment>
<dbReference type="Pfam" id="PF02018">
    <property type="entry name" value="CBM_4_9"/>
    <property type="match status" value="1"/>
</dbReference>
<feature type="chain" id="PRO_5042054260" description="GH10 domain-containing protein" evidence="6">
    <location>
        <begin position="27"/>
        <end position="576"/>
    </location>
</feature>
<dbReference type="Gene3D" id="2.60.120.260">
    <property type="entry name" value="Galactose-binding domain-like"/>
    <property type="match status" value="1"/>
</dbReference>
<feature type="domain" description="GH10" evidence="7">
    <location>
        <begin position="225"/>
        <end position="516"/>
    </location>
</feature>
<dbReference type="Proteomes" id="UP001293593">
    <property type="component" value="Unassembled WGS sequence"/>
</dbReference>
<evidence type="ECO:0000256" key="5">
    <source>
        <dbReference type="ARBA" id="ARBA00023326"/>
    </source>
</evidence>
<dbReference type="PROSITE" id="PS51760">
    <property type="entry name" value="GH10_2"/>
    <property type="match status" value="1"/>
</dbReference>
<keyword evidence="6" id="KW-0732">Signal</keyword>
<keyword evidence="9" id="KW-1185">Reference proteome</keyword>
<dbReference type="GO" id="GO:0031176">
    <property type="term" value="F:endo-1,4-beta-xylanase activity"/>
    <property type="evidence" value="ECO:0007669"/>
    <property type="project" value="UniProtKB-ARBA"/>
</dbReference>
<evidence type="ECO:0000259" key="7">
    <source>
        <dbReference type="PROSITE" id="PS51760"/>
    </source>
</evidence>
<feature type="signal peptide" evidence="6">
    <location>
        <begin position="1"/>
        <end position="26"/>
    </location>
</feature>
<dbReference type="SUPFAM" id="SSF49785">
    <property type="entry name" value="Galactose-binding domain-like"/>
    <property type="match status" value="1"/>
</dbReference>
<name>A0AAE1N7Z7_9FABA</name>
<dbReference type="Pfam" id="PF00331">
    <property type="entry name" value="Glyco_hydro_10"/>
    <property type="match status" value="1"/>
</dbReference>
<evidence type="ECO:0000256" key="6">
    <source>
        <dbReference type="SAM" id="SignalP"/>
    </source>
</evidence>
<keyword evidence="2" id="KW-0677">Repeat</keyword>
<dbReference type="InterPro" id="IPR008979">
    <property type="entry name" value="Galactose-bd-like_sf"/>
</dbReference>
<dbReference type="InterPro" id="IPR017853">
    <property type="entry name" value="GH"/>
</dbReference>
<evidence type="ECO:0000256" key="3">
    <source>
        <dbReference type="ARBA" id="ARBA00022801"/>
    </source>
</evidence>
<dbReference type="InterPro" id="IPR003305">
    <property type="entry name" value="CenC_carb-bd"/>
</dbReference>